<dbReference type="EMBL" id="JFBM01000009">
    <property type="protein sequence ID" value="KFU80911.1"/>
    <property type="molecule type" value="Genomic_DNA"/>
</dbReference>
<dbReference type="SUPFAM" id="SSF54285">
    <property type="entry name" value="MoaD/ThiS"/>
    <property type="match status" value="1"/>
</dbReference>
<keyword evidence="2" id="KW-1185">Reference proteome</keyword>
<evidence type="ECO:0000313" key="1">
    <source>
        <dbReference type="EMBL" id="KFU80911.1"/>
    </source>
</evidence>
<dbReference type="PANTHER" id="PTHR38031">
    <property type="entry name" value="SULFUR CARRIER PROTEIN SLR0821-RELATED"/>
    <property type="match status" value="1"/>
</dbReference>
<name>A0A2P2FVZ3_AMYLU</name>
<protein>
    <submittedName>
        <fullName evidence="1">Thiamine biosynthesis protein ThiS</fullName>
    </submittedName>
</protein>
<proteinExistence type="predicted"/>
<dbReference type="InterPro" id="IPR052045">
    <property type="entry name" value="Sulfur_Carrier/Prot_Modifier"/>
</dbReference>
<dbReference type="InterPro" id="IPR012675">
    <property type="entry name" value="Beta-grasp_dom_sf"/>
</dbReference>
<dbReference type="RefSeq" id="WP_091598452.1">
    <property type="nucleotide sequence ID" value="NZ_JFBM01000009.1"/>
</dbReference>
<gene>
    <name evidence="1" type="ORF">BB31_13250</name>
</gene>
<dbReference type="Pfam" id="PF02597">
    <property type="entry name" value="ThiS"/>
    <property type="match status" value="1"/>
</dbReference>
<organism evidence="1 2">
    <name type="scientific">Amycolatopsis lurida NRRL 2430</name>
    <dbReference type="NCBI Taxonomy" id="1460371"/>
    <lineage>
        <taxon>Bacteria</taxon>
        <taxon>Bacillati</taxon>
        <taxon>Actinomycetota</taxon>
        <taxon>Actinomycetes</taxon>
        <taxon>Pseudonocardiales</taxon>
        <taxon>Pseudonocardiaceae</taxon>
        <taxon>Amycolatopsis</taxon>
    </lineage>
</organism>
<dbReference type="AlphaFoldDB" id="A0A2P2FVZ3"/>
<evidence type="ECO:0000313" key="2">
    <source>
        <dbReference type="Proteomes" id="UP000256220"/>
    </source>
</evidence>
<sequence>MVRVLLPAMLRPLADGRGTLEVEASTLDGVLDSLGAGFPALERRLRDETGALRRYVNFYVDGEECRRLDGAKTSLAEAKEVQIIPSVAGG</sequence>
<dbReference type="Proteomes" id="UP000256220">
    <property type="component" value="Unassembled WGS sequence"/>
</dbReference>
<dbReference type="Gene3D" id="3.10.20.30">
    <property type="match status" value="1"/>
</dbReference>
<reference evidence="1 2" key="1">
    <citation type="journal article" date="2014" name="Genome Announc.">
        <title>Draft Genome Sequence of Amycolatopsis lurida NRRL 2430, Producer of the Glycopeptide Family Antibiotic Ristocetin.</title>
        <authorList>
            <person name="Kwun M.J."/>
            <person name="Hong H.J."/>
        </authorList>
    </citation>
    <scope>NUCLEOTIDE SEQUENCE [LARGE SCALE GENOMIC DNA]</scope>
    <source>
        <strain evidence="1 2">NRRL 2430</strain>
    </source>
</reference>
<dbReference type="InterPro" id="IPR003749">
    <property type="entry name" value="ThiS/MoaD-like"/>
</dbReference>
<dbReference type="PANTHER" id="PTHR38031:SF1">
    <property type="entry name" value="SULFUR CARRIER PROTEIN CYSO"/>
    <property type="match status" value="1"/>
</dbReference>
<dbReference type="InterPro" id="IPR016155">
    <property type="entry name" value="Mopterin_synth/thiamin_S_b"/>
</dbReference>
<accession>A0A2P2FVZ3</accession>
<comment type="caution">
    <text evidence="1">The sequence shown here is derived from an EMBL/GenBank/DDBJ whole genome shotgun (WGS) entry which is preliminary data.</text>
</comment>